<dbReference type="EMBL" id="CADEAL010000390">
    <property type="protein sequence ID" value="CAB1419422.1"/>
    <property type="molecule type" value="Genomic_DNA"/>
</dbReference>
<keyword evidence="3" id="KW-1185">Reference proteome</keyword>
<name>A0A9N7TV29_PLEPL</name>
<sequence>MLVFTGRAIRSLFTRDHNAGIFRPGEKGRAARWKFWRGISGVQLVTAWPLNAPAAINTRRRSETRVRLAQRRKTDRQRDNRTTHPGRETVRQTESQDESPPDVLRSWLVMVSVIAVGNTVQSLITASCQRSSTRARRSL</sequence>
<gene>
    <name evidence="2" type="ORF">PLEPLA_LOCUS7253</name>
</gene>
<evidence type="ECO:0000313" key="3">
    <source>
        <dbReference type="Proteomes" id="UP001153269"/>
    </source>
</evidence>
<evidence type="ECO:0000313" key="2">
    <source>
        <dbReference type="EMBL" id="CAB1419422.1"/>
    </source>
</evidence>
<dbReference type="Proteomes" id="UP001153269">
    <property type="component" value="Unassembled WGS sequence"/>
</dbReference>
<evidence type="ECO:0000256" key="1">
    <source>
        <dbReference type="SAM" id="MobiDB-lite"/>
    </source>
</evidence>
<proteinExistence type="predicted"/>
<organism evidence="2 3">
    <name type="scientific">Pleuronectes platessa</name>
    <name type="common">European plaice</name>
    <dbReference type="NCBI Taxonomy" id="8262"/>
    <lineage>
        <taxon>Eukaryota</taxon>
        <taxon>Metazoa</taxon>
        <taxon>Chordata</taxon>
        <taxon>Craniata</taxon>
        <taxon>Vertebrata</taxon>
        <taxon>Euteleostomi</taxon>
        <taxon>Actinopterygii</taxon>
        <taxon>Neopterygii</taxon>
        <taxon>Teleostei</taxon>
        <taxon>Neoteleostei</taxon>
        <taxon>Acanthomorphata</taxon>
        <taxon>Carangaria</taxon>
        <taxon>Pleuronectiformes</taxon>
        <taxon>Pleuronectoidei</taxon>
        <taxon>Pleuronectidae</taxon>
        <taxon>Pleuronectes</taxon>
    </lineage>
</organism>
<comment type="caution">
    <text evidence="2">The sequence shown here is derived from an EMBL/GenBank/DDBJ whole genome shotgun (WGS) entry which is preliminary data.</text>
</comment>
<accession>A0A9N7TV29</accession>
<feature type="region of interest" description="Disordered" evidence="1">
    <location>
        <begin position="59"/>
        <end position="101"/>
    </location>
</feature>
<dbReference type="AlphaFoldDB" id="A0A9N7TV29"/>
<feature type="compositionally biased region" description="Basic and acidic residues" evidence="1">
    <location>
        <begin position="76"/>
        <end position="91"/>
    </location>
</feature>
<protein>
    <submittedName>
        <fullName evidence="2">Uncharacterized protein</fullName>
    </submittedName>
</protein>
<reference evidence="2" key="1">
    <citation type="submission" date="2020-03" db="EMBL/GenBank/DDBJ databases">
        <authorList>
            <person name="Weist P."/>
        </authorList>
    </citation>
    <scope>NUCLEOTIDE SEQUENCE</scope>
</reference>